<feature type="domain" description="DNA mimic protein DMP19 C-terminal" evidence="1">
    <location>
        <begin position="82"/>
        <end position="191"/>
    </location>
</feature>
<dbReference type="Pfam" id="PF14300">
    <property type="entry name" value="DMP19"/>
    <property type="match status" value="1"/>
</dbReference>
<dbReference type="STRING" id="1759059.ATE48_01675"/>
<gene>
    <name evidence="2" type="ORF">ATE48_01675</name>
</gene>
<sequence length="334" mass="36743">MSFETAEVPAEAIEQPVPWIVQYQRVQCTGGSPLTTFQGVLCDEIVLPQSAADHGDPAQLVAAADAWVEALTNQAQFLPGEFAQEALWSFYARDYIAQVSVGGHAQYFANRGGDEVALRCASAGLKSMLADPHWELLTLLLRLKRSKPPVARKIAAEHGYRSANAALKDLDKRFADVEAKEPLAPRHKTWLKSLRKVKIAPDAEMTAHLQRIAQSNPLFPRRVMEADRMRAETLRASPPFRAAKALCDMAGLTISNFRILGFAPMRTAWPDGPDVRGYICRLETDKGVRGALFYREGAVFKRYLSVLVDQGGGLPIGSVALTEQQYAEIVPADV</sequence>
<proteinExistence type="predicted"/>
<evidence type="ECO:0000313" key="3">
    <source>
        <dbReference type="Proteomes" id="UP000092498"/>
    </source>
</evidence>
<accession>A0A1B1ADU6</accession>
<dbReference type="Proteomes" id="UP000092498">
    <property type="component" value="Chromosome"/>
</dbReference>
<organism evidence="2 3">
    <name type="scientific">Candidatus Viadribacter manganicus</name>
    <dbReference type="NCBI Taxonomy" id="1759059"/>
    <lineage>
        <taxon>Bacteria</taxon>
        <taxon>Pseudomonadati</taxon>
        <taxon>Pseudomonadota</taxon>
        <taxon>Alphaproteobacteria</taxon>
        <taxon>Hyphomonadales</taxon>
        <taxon>Hyphomonadaceae</taxon>
        <taxon>Candidatus Viadribacter</taxon>
    </lineage>
</organism>
<evidence type="ECO:0000259" key="1">
    <source>
        <dbReference type="Pfam" id="PF14300"/>
    </source>
</evidence>
<dbReference type="OrthoDB" id="3720724at2"/>
<keyword evidence="3" id="KW-1185">Reference proteome</keyword>
<dbReference type="AlphaFoldDB" id="A0A1B1ADU6"/>
<dbReference type="InterPro" id="IPR025402">
    <property type="entry name" value="DMP19_C"/>
</dbReference>
<dbReference type="InParanoid" id="A0A1B1ADU6"/>
<dbReference type="RefSeq" id="WP_066767206.1">
    <property type="nucleotide sequence ID" value="NZ_CP013244.1"/>
</dbReference>
<evidence type="ECO:0000313" key="2">
    <source>
        <dbReference type="EMBL" id="ANP44721.1"/>
    </source>
</evidence>
<name>A0A1B1ADU6_9PROT</name>
<dbReference type="EMBL" id="CP013244">
    <property type="protein sequence ID" value="ANP44721.1"/>
    <property type="molecule type" value="Genomic_DNA"/>
</dbReference>
<reference evidence="2 3" key="1">
    <citation type="submission" date="2015-11" db="EMBL/GenBank/DDBJ databases">
        <title>Whole-Genome Sequence of Candidatus Oderbacter manganicum from the National Park Lower Oder Valley, Germany.</title>
        <authorList>
            <person name="Braun B."/>
            <person name="Liere K."/>
            <person name="Szewzyk U."/>
        </authorList>
    </citation>
    <scope>NUCLEOTIDE SEQUENCE [LARGE SCALE GENOMIC DNA]</scope>
    <source>
        <strain evidence="2 3">OTSz_A_272</strain>
    </source>
</reference>
<protein>
    <recommendedName>
        <fullName evidence="1">DNA mimic protein DMP19 C-terminal domain-containing protein</fullName>
    </recommendedName>
</protein>
<dbReference type="KEGG" id="cbot:ATE48_01675"/>